<dbReference type="AlphaFoldDB" id="D6STF9"/>
<keyword evidence="3" id="KW-1185">Reference proteome</keyword>
<organism evidence="2 3">
    <name type="scientific">Desulfonatronospira thiodismutans ASO3-1</name>
    <dbReference type="NCBI Taxonomy" id="555779"/>
    <lineage>
        <taxon>Bacteria</taxon>
        <taxon>Pseudomonadati</taxon>
        <taxon>Thermodesulfobacteriota</taxon>
        <taxon>Desulfovibrionia</taxon>
        <taxon>Desulfovibrionales</taxon>
        <taxon>Desulfonatronovibrionaceae</taxon>
        <taxon>Desulfonatronospira</taxon>
    </lineage>
</organism>
<evidence type="ECO:0000313" key="2">
    <source>
        <dbReference type="EMBL" id="EFI33975.1"/>
    </source>
</evidence>
<sequence length="231" mass="27037">MSKKYSVILMRDDTSVRKFRIRPFWIKFFIALFFLAVTAAALGGYFTITFYQEKRHVREDLQVVSKNLEQTAEELEKKRNIQKIFETYESQDLHSFLTVNDTRRNIVPPVDLVEVFEYKDRGIVGVDNVQAGFNGDRMRVRLDVNNMAEGETISGRIFLHLVRRDGQQVDLDLDHDDLDYAISRFKNVDVTFELPEELSPESIFALRVKARDDDRRLLYSETFPLSQIQVS</sequence>
<protein>
    <recommendedName>
        <fullName evidence="1">PLAT domain-containing protein</fullName>
    </recommendedName>
</protein>
<dbReference type="PROSITE" id="PS50095">
    <property type="entry name" value="PLAT"/>
    <property type="match status" value="1"/>
</dbReference>
<dbReference type="OrthoDB" id="5456782at2"/>
<dbReference type="eggNOG" id="ENOG503408Q">
    <property type="taxonomic scope" value="Bacteria"/>
</dbReference>
<feature type="domain" description="PLAT" evidence="1">
    <location>
        <begin position="136"/>
        <end position="231"/>
    </location>
</feature>
<dbReference type="EMBL" id="ACJN02000003">
    <property type="protein sequence ID" value="EFI33975.1"/>
    <property type="molecule type" value="Genomic_DNA"/>
</dbReference>
<reference evidence="2" key="1">
    <citation type="submission" date="2010-05" db="EMBL/GenBank/DDBJ databases">
        <title>The draft genome of Desulfonatronospira thiodismutans ASO3-1.</title>
        <authorList>
            <consortium name="US DOE Joint Genome Institute (JGI-PGF)"/>
            <person name="Lucas S."/>
            <person name="Copeland A."/>
            <person name="Lapidus A."/>
            <person name="Cheng J.-F."/>
            <person name="Bruce D."/>
            <person name="Goodwin L."/>
            <person name="Pitluck S."/>
            <person name="Chertkov O."/>
            <person name="Brettin T."/>
            <person name="Detter J.C."/>
            <person name="Han C."/>
            <person name="Land M.L."/>
            <person name="Hauser L."/>
            <person name="Kyrpides N."/>
            <person name="Mikhailova N."/>
            <person name="Muyzer G."/>
            <person name="Woyke T."/>
        </authorList>
    </citation>
    <scope>NUCLEOTIDE SEQUENCE [LARGE SCALE GENOMIC DNA]</scope>
    <source>
        <strain evidence="2">ASO3-1</strain>
    </source>
</reference>
<name>D6STF9_9BACT</name>
<comment type="caution">
    <text evidence="2">The sequence shown here is derived from an EMBL/GenBank/DDBJ whole genome shotgun (WGS) entry which is preliminary data.</text>
</comment>
<dbReference type="Proteomes" id="UP000005496">
    <property type="component" value="Unassembled WGS sequence"/>
</dbReference>
<accession>D6STF9</accession>
<evidence type="ECO:0000313" key="3">
    <source>
        <dbReference type="Proteomes" id="UP000005496"/>
    </source>
</evidence>
<gene>
    <name evidence="2" type="ORF">Dthio_PD1314</name>
</gene>
<evidence type="ECO:0000259" key="1">
    <source>
        <dbReference type="PROSITE" id="PS50095"/>
    </source>
</evidence>
<dbReference type="RefSeq" id="WP_008871324.1">
    <property type="nucleotide sequence ID" value="NZ_ACJN02000003.1"/>
</dbReference>
<dbReference type="InterPro" id="IPR001024">
    <property type="entry name" value="PLAT/LH2_dom"/>
</dbReference>
<proteinExistence type="predicted"/>